<name>A0A392PZJ5_9FABA</name>
<keyword evidence="2" id="KW-1185">Reference proteome</keyword>
<protein>
    <submittedName>
        <fullName evidence="1">Uncharacterized protein</fullName>
    </submittedName>
</protein>
<dbReference type="Proteomes" id="UP000265520">
    <property type="component" value="Unassembled WGS sequence"/>
</dbReference>
<reference evidence="1 2" key="1">
    <citation type="journal article" date="2018" name="Front. Plant Sci.">
        <title>Red Clover (Trifolium pratense) and Zigzag Clover (T. medium) - A Picture of Genomic Similarities and Differences.</title>
        <authorList>
            <person name="Dluhosova J."/>
            <person name="Istvanek J."/>
            <person name="Nedelnik J."/>
            <person name="Repkova J."/>
        </authorList>
    </citation>
    <scope>NUCLEOTIDE SEQUENCE [LARGE SCALE GENOMIC DNA]</scope>
    <source>
        <strain evidence="2">cv. 10/8</strain>
        <tissue evidence="1">Leaf</tissue>
    </source>
</reference>
<proteinExistence type="predicted"/>
<sequence>MSDACPSHHRCPDRRQCLSGGLLCLHLFHSVSRWFRFNKHHLPRVGGCSLAEAAPLVHLLEELGFASVVSCCGSGAAFLTTDL</sequence>
<evidence type="ECO:0000313" key="1">
    <source>
        <dbReference type="EMBL" id="MCI16989.1"/>
    </source>
</evidence>
<evidence type="ECO:0000313" key="2">
    <source>
        <dbReference type="Proteomes" id="UP000265520"/>
    </source>
</evidence>
<organism evidence="1 2">
    <name type="scientific">Trifolium medium</name>
    <dbReference type="NCBI Taxonomy" id="97028"/>
    <lineage>
        <taxon>Eukaryota</taxon>
        <taxon>Viridiplantae</taxon>
        <taxon>Streptophyta</taxon>
        <taxon>Embryophyta</taxon>
        <taxon>Tracheophyta</taxon>
        <taxon>Spermatophyta</taxon>
        <taxon>Magnoliopsida</taxon>
        <taxon>eudicotyledons</taxon>
        <taxon>Gunneridae</taxon>
        <taxon>Pentapetalae</taxon>
        <taxon>rosids</taxon>
        <taxon>fabids</taxon>
        <taxon>Fabales</taxon>
        <taxon>Fabaceae</taxon>
        <taxon>Papilionoideae</taxon>
        <taxon>50 kb inversion clade</taxon>
        <taxon>NPAAA clade</taxon>
        <taxon>Hologalegina</taxon>
        <taxon>IRL clade</taxon>
        <taxon>Trifolieae</taxon>
        <taxon>Trifolium</taxon>
    </lineage>
</organism>
<dbReference type="EMBL" id="LXQA010103383">
    <property type="protein sequence ID" value="MCI16989.1"/>
    <property type="molecule type" value="Genomic_DNA"/>
</dbReference>
<dbReference type="AlphaFoldDB" id="A0A392PZJ5"/>
<accession>A0A392PZJ5</accession>
<comment type="caution">
    <text evidence="1">The sequence shown here is derived from an EMBL/GenBank/DDBJ whole genome shotgun (WGS) entry which is preliminary data.</text>
</comment>
<feature type="non-terminal residue" evidence="1">
    <location>
        <position position="83"/>
    </location>
</feature>